<dbReference type="AlphaFoldDB" id="A0A9P8TEX5"/>
<protein>
    <submittedName>
        <fullName evidence="1">Uncharacterized protein</fullName>
    </submittedName>
</protein>
<reference evidence="1" key="2">
    <citation type="submission" date="2021-01" db="EMBL/GenBank/DDBJ databases">
        <authorList>
            <person name="Schikora-Tamarit M.A."/>
        </authorList>
    </citation>
    <scope>NUCLEOTIDE SEQUENCE</scope>
    <source>
        <strain evidence="1">CBS2887</strain>
    </source>
</reference>
<dbReference type="EMBL" id="JAEUBG010005287">
    <property type="protein sequence ID" value="KAH3676351.1"/>
    <property type="molecule type" value="Genomic_DNA"/>
</dbReference>
<gene>
    <name evidence="1" type="ORF">WICPIJ_009131</name>
</gene>
<reference evidence="1" key="1">
    <citation type="journal article" date="2021" name="Open Biol.">
        <title>Shared evolutionary footprints suggest mitochondrial oxidative damage underlies multiple complex I losses in fungi.</title>
        <authorList>
            <person name="Schikora-Tamarit M.A."/>
            <person name="Marcet-Houben M."/>
            <person name="Nosek J."/>
            <person name="Gabaldon T."/>
        </authorList>
    </citation>
    <scope>NUCLEOTIDE SEQUENCE</scope>
    <source>
        <strain evidence="1">CBS2887</strain>
    </source>
</reference>
<name>A0A9P8TEX5_WICPI</name>
<sequence length="109" mass="11246">MYVVEASEKVYVGFRIVVVSAATSTVLTVNFVVDAEEPDEETPVLLLDVTPVTDGELVAAATVLETAAGVTEEVVAILVLEVTAATAEVVTAAEAAVPVPATDPTSVWM</sequence>
<dbReference type="Proteomes" id="UP000774326">
    <property type="component" value="Unassembled WGS sequence"/>
</dbReference>
<evidence type="ECO:0000313" key="1">
    <source>
        <dbReference type="EMBL" id="KAH3676351.1"/>
    </source>
</evidence>
<proteinExistence type="predicted"/>
<comment type="caution">
    <text evidence="1">The sequence shown here is derived from an EMBL/GenBank/DDBJ whole genome shotgun (WGS) entry which is preliminary data.</text>
</comment>
<accession>A0A9P8TEX5</accession>
<evidence type="ECO:0000313" key="2">
    <source>
        <dbReference type="Proteomes" id="UP000774326"/>
    </source>
</evidence>
<keyword evidence="2" id="KW-1185">Reference proteome</keyword>
<organism evidence="1 2">
    <name type="scientific">Wickerhamomyces pijperi</name>
    <name type="common">Yeast</name>
    <name type="synonym">Pichia pijperi</name>
    <dbReference type="NCBI Taxonomy" id="599730"/>
    <lineage>
        <taxon>Eukaryota</taxon>
        <taxon>Fungi</taxon>
        <taxon>Dikarya</taxon>
        <taxon>Ascomycota</taxon>
        <taxon>Saccharomycotina</taxon>
        <taxon>Saccharomycetes</taxon>
        <taxon>Phaffomycetales</taxon>
        <taxon>Wickerhamomycetaceae</taxon>
        <taxon>Wickerhamomyces</taxon>
    </lineage>
</organism>